<evidence type="ECO:0000313" key="4">
    <source>
        <dbReference type="RefSeq" id="XP_022292076.1"/>
    </source>
</evidence>
<dbReference type="AlphaFoldDB" id="A0A8B8ALS9"/>
<keyword evidence="3" id="KW-1185">Reference proteome</keyword>
<keyword evidence="2" id="KW-0732">Signal</keyword>
<protein>
    <submittedName>
        <fullName evidence="4">Uncharacterized protein LOC111103245</fullName>
    </submittedName>
</protein>
<feature type="compositionally biased region" description="Polar residues" evidence="1">
    <location>
        <begin position="41"/>
        <end position="59"/>
    </location>
</feature>
<dbReference type="GeneID" id="111103245"/>
<accession>A0A8B8ALS9</accession>
<name>A0A8B8ALS9_CRAVI</name>
<gene>
    <name evidence="4" type="primary">LOC111103245</name>
</gene>
<evidence type="ECO:0000256" key="2">
    <source>
        <dbReference type="SAM" id="SignalP"/>
    </source>
</evidence>
<evidence type="ECO:0000313" key="3">
    <source>
        <dbReference type="Proteomes" id="UP000694844"/>
    </source>
</evidence>
<dbReference type="OrthoDB" id="6139008at2759"/>
<dbReference type="KEGG" id="cvn:111103245"/>
<reference evidence="4" key="2">
    <citation type="submission" date="2025-08" db="UniProtKB">
        <authorList>
            <consortium name="RefSeq"/>
        </authorList>
    </citation>
    <scope>IDENTIFICATION</scope>
    <source>
        <tissue evidence="4">Whole sample</tissue>
    </source>
</reference>
<organism evidence="3 4">
    <name type="scientific">Crassostrea virginica</name>
    <name type="common">Eastern oyster</name>
    <dbReference type="NCBI Taxonomy" id="6565"/>
    <lineage>
        <taxon>Eukaryota</taxon>
        <taxon>Metazoa</taxon>
        <taxon>Spiralia</taxon>
        <taxon>Lophotrochozoa</taxon>
        <taxon>Mollusca</taxon>
        <taxon>Bivalvia</taxon>
        <taxon>Autobranchia</taxon>
        <taxon>Pteriomorphia</taxon>
        <taxon>Ostreida</taxon>
        <taxon>Ostreoidea</taxon>
        <taxon>Ostreidae</taxon>
        <taxon>Crassostrea</taxon>
    </lineage>
</organism>
<dbReference type="RefSeq" id="XP_022292076.1">
    <property type="nucleotide sequence ID" value="XM_022436368.1"/>
</dbReference>
<feature type="chain" id="PRO_5034175063" evidence="2">
    <location>
        <begin position="20"/>
        <end position="143"/>
    </location>
</feature>
<dbReference type="Proteomes" id="UP000694844">
    <property type="component" value="Chromosome 1"/>
</dbReference>
<feature type="signal peptide" evidence="2">
    <location>
        <begin position="1"/>
        <end position="19"/>
    </location>
</feature>
<evidence type="ECO:0000256" key="1">
    <source>
        <dbReference type="SAM" id="MobiDB-lite"/>
    </source>
</evidence>
<proteinExistence type="predicted"/>
<sequence length="143" mass="16316">MQLNICLFLFFFITGICSCLEEHGFLQRLIDQLEQLGNNNRRPVSEETGYNSDSGTSGLQGPEKSKLQKNDVASQKSLNYDGVLQELRKLLLINKRDHVMPAVDLSHFSCTQEYYGLRKLVDNLAKKYCVVKDDHVHDSMDGF</sequence>
<feature type="region of interest" description="Disordered" evidence="1">
    <location>
        <begin position="41"/>
        <end position="72"/>
    </location>
</feature>
<reference evidence="3" key="1">
    <citation type="submission" date="2024-06" db="UniProtKB">
        <authorList>
            <consortium name="RefSeq"/>
        </authorList>
    </citation>
    <scope>NUCLEOTIDE SEQUENCE [LARGE SCALE GENOMIC DNA]</scope>
</reference>